<dbReference type="AlphaFoldDB" id="A0A838CXE7"/>
<keyword evidence="1" id="KW-0812">Transmembrane</keyword>
<dbReference type="InterPro" id="IPR011990">
    <property type="entry name" value="TPR-like_helical_dom_sf"/>
</dbReference>
<gene>
    <name evidence="2" type="ORF">H0266_15415</name>
</gene>
<accession>A0A838CXE7</accession>
<dbReference type="Proteomes" id="UP000571017">
    <property type="component" value="Unassembled WGS sequence"/>
</dbReference>
<protein>
    <recommendedName>
        <fullName evidence="4">Tetratricopeptide repeat-containing protein</fullName>
    </recommendedName>
</protein>
<proteinExistence type="predicted"/>
<keyword evidence="1" id="KW-1133">Transmembrane helix</keyword>
<reference evidence="2 3" key="1">
    <citation type="journal article" date="2004" name="Extremophiles">
        <title>Halobacillus locisalis sp. nov., a halophilic bacterium isolated from a marine solar saltern of the Yellow Sea in Korea.</title>
        <authorList>
            <person name="Yoon J.H."/>
            <person name="Kang K.H."/>
            <person name="Oh T.K."/>
            <person name="Park Y.H."/>
        </authorList>
    </citation>
    <scope>NUCLEOTIDE SEQUENCE [LARGE SCALE GENOMIC DNA]</scope>
    <source>
        <strain evidence="2 3">KCTC 3788</strain>
    </source>
</reference>
<dbReference type="EMBL" id="JACEFG010000003">
    <property type="protein sequence ID" value="MBA2176286.1"/>
    <property type="molecule type" value="Genomic_DNA"/>
</dbReference>
<evidence type="ECO:0000313" key="3">
    <source>
        <dbReference type="Proteomes" id="UP000571017"/>
    </source>
</evidence>
<evidence type="ECO:0000313" key="2">
    <source>
        <dbReference type="EMBL" id="MBA2176286.1"/>
    </source>
</evidence>
<feature type="transmembrane region" description="Helical" evidence="1">
    <location>
        <begin position="12"/>
        <end position="38"/>
    </location>
</feature>
<dbReference type="SUPFAM" id="SSF48452">
    <property type="entry name" value="TPR-like"/>
    <property type="match status" value="1"/>
</dbReference>
<name>A0A838CXE7_9BACI</name>
<comment type="caution">
    <text evidence="2">The sequence shown here is derived from an EMBL/GenBank/DDBJ whole genome shotgun (WGS) entry which is preliminary data.</text>
</comment>
<evidence type="ECO:0008006" key="4">
    <source>
        <dbReference type="Google" id="ProtNLM"/>
    </source>
</evidence>
<evidence type="ECO:0000256" key="1">
    <source>
        <dbReference type="SAM" id="Phobius"/>
    </source>
</evidence>
<keyword evidence="3" id="KW-1185">Reference proteome</keyword>
<sequence>MNKKVEEEQRGVVSWILIVSVFIPVIGELFGLLVWYAAEKWGTNDMMEDYDEYVTYKPMMLEQLRYEAEASHEILPFSEAFTDQGNRHRKDMIMRLINSDITDKGRYLELGLSNADSETVHYAATTMNLLTDKHEKEVQLSKRGHEPSNPATLEPLLFAYERYLKSGLLQGASLSRLQNEYRTLMEGEIDAGLDQPWLLQRLGESYLFHGYPQKGIATLEALIERYPSQSEGYLCLLRYYYQEKDWHHIRSVLSSMKERVPEENIPKNQRFVVQHMGGGREQ</sequence>
<keyword evidence="1" id="KW-0472">Membrane</keyword>
<organism evidence="2 3">
    <name type="scientific">Halobacillus locisalis</name>
    <dbReference type="NCBI Taxonomy" id="220753"/>
    <lineage>
        <taxon>Bacteria</taxon>
        <taxon>Bacillati</taxon>
        <taxon>Bacillota</taxon>
        <taxon>Bacilli</taxon>
        <taxon>Bacillales</taxon>
        <taxon>Bacillaceae</taxon>
        <taxon>Halobacillus</taxon>
    </lineage>
</organism>
<dbReference type="RefSeq" id="WP_181473316.1">
    <property type="nucleotide sequence ID" value="NZ_JACEFG010000003.1"/>
</dbReference>